<dbReference type="Proteomes" id="UP001172738">
    <property type="component" value="Unassembled WGS sequence"/>
</dbReference>
<dbReference type="Pfam" id="PF00805">
    <property type="entry name" value="Pentapeptide"/>
    <property type="match status" value="1"/>
</dbReference>
<keyword evidence="2" id="KW-1185">Reference proteome</keyword>
<dbReference type="InterPro" id="IPR001646">
    <property type="entry name" value="5peptide_repeat"/>
</dbReference>
<dbReference type="RefSeq" id="WP_301129735.1">
    <property type="nucleotide sequence ID" value="NZ_JAUHPV010000008.1"/>
</dbReference>
<reference evidence="1" key="1">
    <citation type="submission" date="2023-06" db="EMBL/GenBank/DDBJ databases">
        <title>SYSU T00b26.</title>
        <authorList>
            <person name="Gao L."/>
            <person name="Fang B.-Z."/>
            <person name="Li W.-J."/>
        </authorList>
    </citation>
    <scope>NUCLEOTIDE SEQUENCE</scope>
    <source>
        <strain evidence="1">SYSU T00b26</strain>
    </source>
</reference>
<name>A0ABT8G3X1_9MICO</name>
<dbReference type="PANTHER" id="PTHR14136:SF17">
    <property type="entry name" value="BTB_POZ DOMAIN-CONTAINING PROTEIN KCTD9"/>
    <property type="match status" value="1"/>
</dbReference>
<dbReference type="EMBL" id="JAUHPV010000008">
    <property type="protein sequence ID" value="MDN4473828.1"/>
    <property type="molecule type" value="Genomic_DNA"/>
</dbReference>
<dbReference type="Pfam" id="PF13599">
    <property type="entry name" value="Pentapeptide_4"/>
    <property type="match status" value="1"/>
</dbReference>
<organism evidence="1 2">
    <name type="scientific">Demequina zhanjiangensis</name>
    <dbReference type="NCBI Taxonomy" id="3051659"/>
    <lineage>
        <taxon>Bacteria</taxon>
        <taxon>Bacillati</taxon>
        <taxon>Actinomycetota</taxon>
        <taxon>Actinomycetes</taxon>
        <taxon>Micrococcales</taxon>
        <taxon>Demequinaceae</taxon>
        <taxon>Demequina</taxon>
    </lineage>
</organism>
<dbReference type="InterPro" id="IPR051082">
    <property type="entry name" value="Pentapeptide-BTB/POZ_domain"/>
</dbReference>
<accession>A0ABT8G3X1</accession>
<sequence length="221" mass="24046">MSSTSAAPSPPHIDEMRLDHLVEGYAGDPGPHESCDGLRFVDVDLTGRDLTGAMFTECELVGVGANEAQLRASRLVETRLERLDAPVLHSSRTTWHEVRLESSRLGAVEMYESELRNVAITGCKLSYLNLRGANLRDVLVTDCVIDELDLDQATAERVAFHDCRIDTLQVHGARLTDVDLRGADLSVVGGLDSLRGAVIDAEQLLMLASAFAQHLGVRVVD</sequence>
<gene>
    <name evidence="1" type="ORF">QQX04_12555</name>
</gene>
<dbReference type="PANTHER" id="PTHR14136">
    <property type="entry name" value="BTB_POZ DOMAIN-CONTAINING PROTEIN KCTD9"/>
    <property type="match status" value="1"/>
</dbReference>
<protein>
    <submittedName>
        <fullName evidence="1">Pentapeptide repeat-containing protein</fullName>
    </submittedName>
</protein>
<dbReference type="SUPFAM" id="SSF141571">
    <property type="entry name" value="Pentapeptide repeat-like"/>
    <property type="match status" value="1"/>
</dbReference>
<proteinExistence type="predicted"/>
<comment type="caution">
    <text evidence="1">The sequence shown here is derived from an EMBL/GenBank/DDBJ whole genome shotgun (WGS) entry which is preliminary data.</text>
</comment>
<evidence type="ECO:0000313" key="1">
    <source>
        <dbReference type="EMBL" id="MDN4473828.1"/>
    </source>
</evidence>
<dbReference type="Gene3D" id="2.160.20.80">
    <property type="entry name" value="E3 ubiquitin-protein ligase SopA"/>
    <property type="match status" value="1"/>
</dbReference>
<evidence type="ECO:0000313" key="2">
    <source>
        <dbReference type="Proteomes" id="UP001172738"/>
    </source>
</evidence>